<dbReference type="AlphaFoldDB" id="A0A1H4QGE1"/>
<sequence>MTLQRNKRLPLDQLPLRSLRELEHLLGASREALLRLAEWEANYSPFEQAKPLKPHAKKPQTKKLRKIDNPGVELKKIQRRILSRLLLPLNLPNFLFGAVPKRSVREHAAAHLGATTIVKMDIKSYYPNLTNEHVYKVWHEILCCSAPVSKILTKLTTCDFHLPQGAPTSPTLANLFLASIYGPIIQDCVAKDIVATVWVDDLTFSGERSRDVMELVRQTLACNGLRDSRKKRVILTGKSSKLVTGARLGREELRACKLKVREIRAGIHNLKRGKVTTRGRSKDVQSLLGKVGFVRSLCPSDAIPLEKQLRSINVSIPSQAGLTSRSAKG</sequence>
<name>A0A1H4QGE1_9BACT</name>
<keyword evidence="4" id="KW-0460">Magnesium</keyword>
<dbReference type="InterPro" id="IPR043502">
    <property type="entry name" value="DNA/RNA_pol_sf"/>
</dbReference>
<keyword evidence="3" id="KW-0479">Metal-binding</keyword>
<protein>
    <submittedName>
        <fullName evidence="9">Reverse transcriptase (RNA-dependent DNA polymerase)</fullName>
    </submittedName>
</protein>
<evidence type="ECO:0000256" key="3">
    <source>
        <dbReference type="ARBA" id="ARBA00022723"/>
    </source>
</evidence>
<dbReference type="OrthoDB" id="128297at2"/>
<dbReference type="GO" id="GO:0051607">
    <property type="term" value="P:defense response to virus"/>
    <property type="evidence" value="ECO:0007669"/>
    <property type="project" value="UniProtKB-KW"/>
</dbReference>
<accession>A0A1H4QGE1</accession>
<dbReference type="GO" id="GO:0003723">
    <property type="term" value="F:RNA binding"/>
    <property type="evidence" value="ECO:0007669"/>
    <property type="project" value="InterPro"/>
</dbReference>
<dbReference type="RefSeq" id="WP_083350546.1">
    <property type="nucleotide sequence ID" value="NZ_FNSD01000001.1"/>
</dbReference>
<reference evidence="9 10" key="1">
    <citation type="submission" date="2016-10" db="EMBL/GenBank/DDBJ databases">
        <authorList>
            <person name="de Groot N.N."/>
        </authorList>
    </citation>
    <scope>NUCLEOTIDE SEQUENCE [LARGE SCALE GENOMIC DNA]</scope>
    <source>
        <strain evidence="9 10">AB35.6</strain>
    </source>
</reference>
<dbReference type="SUPFAM" id="SSF56672">
    <property type="entry name" value="DNA/RNA polymerases"/>
    <property type="match status" value="1"/>
</dbReference>
<evidence type="ECO:0000256" key="5">
    <source>
        <dbReference type="ARBA" id="ARBA00022918"/>
    </source>
</evidence>
<dbReference type="InterPro" id="IPR000477">
    <property type="entry name" value="RT_dom"/>
</dbReference>
<evidence type="ECO:0000256" key="6">
    <source>
        <dbReference type="ARBA" id="ARBA00023118"/>
    </source>
</evidence>
<keyword evidence="5 9" id="KW-0695">RNA-directed DNA polymerase</keyword>
<evidence type="ECO:0000256" key="1">
    <source>
        <dbReference type="ARBA" id="ARBA00022679"/>
    </source>
</evidence>
<comment type="similarity">
    <text evidence="7">Belongs to the bacterial reverse transcriptase family.</text>
</comment>
<dbReference type="InterPro" id="IPR000123">
    <property type="entry name" value="Reverse_transcriptase_msDNA"/>
</dbReference>
<evidence type="ECO:0000313" key="9">
    <source>
        <dbReference type="EMBL" id="SEC18562.1"/>
    </source>
</evidence>
<organism evidence="9 10">
    <name type="scientific">Terriglobus roseus</name>
    <dbReference type="NCBI Taxonomy" id="392734"/>
    <lineage>
        <taxon>Bacteria</taxon>
        <taxon>Pseudomonadati</taxon>
        <taxon>Acidobacteriota</taxon>
        <taxon>Terriglobia</taxon>
        <taxon>Terriglobales</taxon>
        <taxon>Acidobacteriaceae</taxon>
        <taxon>Terriglobus</taxon>
    </lineage>
</organism>
<dbReference type="GO" id="GO:0046872">
    <property type="term" value="F:metal ion binding"/>
    <property type="evidence" value="ECO:0007669"/>
    <property type="project" value="UniProtKB-KW"/>
</dbReference>
<keyword evidence="6" id="KW-0051">Antiviral defense</keyword>
<keyword evidence="1" id="KW-0808">Transferase</keyword>
<proteinExistence type="inferred from homology"/>
<dbReference type="EMBL" id="FNSD01000001">
    <property type="protein sequence ID" value="SEC18562.1"/>
    <property type="molecule type" value="Genomic_DNA"/>
</dbReference>
<evidence type="ECO:0000256" key="7">
    <source>
        <dbReference type="ARBA" id="ARBA00034120"/>
    </source>
</evidence>
<evidence type="ECO:0000256" key="2">
    <source>
        <dbReference type="ARBA" id="ARBA00022695"/>
    </source>
</evidence>
<evidence type="ECO:0000259" key="8">
    <source>
        <dbReference type="Pfam" id="PF00078"/>
    </source>
</evidence>
<keyword evidence="2" id="KW-0548">Nucleotidyltransferase</keyword>
<evidence type="ECO:0000313" key="10">
    <source>
        <dbReference type="Proteomes" id="UP000182409"/>
    </source>
</evidence>
<feature type="domain" description="Reverse transcriptase" evidence="8">
    <location>
        <begin position="57"/>
        <end position="236"/>
    </location>
</feature>
<dbReference type="CDD" id="cd03487">
    <property type="entry name" value="RT_Bac_retron_II"/>
    <property type="match status" value="1"/>
</dbReference>
<gene>
    <name evidence="9" type="ORF">SAMN05443244_2862</name>
</gene>
<dbReference type="PRINTS" id="PR00866">
    <property type="entry name" value="RNADNAPOLMS"/>
</dbReference>
<dbReference type="GO" id="GO:0003964">
    <property type="term" value="F:RNA-directed DNA polymerase activity"/>
    <property type="evidence" value="ECO:0007669"/>
    <property type="project" value="UniProtKB-KW"/>
</dbReference>
<dbReference type="Pfam" id="PF00078">
    <property type="entry name" value="RVT_1"/>
    <property type="match status" value="1"/>
</dbReference>
<dbReference type="Proteomes" id="UP000182409">
    <property type="component" value="Unassembled WGS sequence"/>
</dbReference>
<evidence type="ECO:0000256" key="4">
    <source>
        <dbReference type="ARBA" id="ARBA00022842"/>
    </source>
</evidence>